<dbReference type="Proteomes" id="UP001153712">
    <property type="component" value="Chromosome 2"/>
</dbReference>
<proteinExistence type="predicted"/>
<evidence type="ECO:0000256" key="1">
    <source>
        <dbReference type="ARBA" id="ARBA00022460"/>
    </source>
</evidence>
<evidence type="ECO:0000256" key="2">
    <source>
        <dbReference type="PROSITE-ProRule" id="PRU00497"/>
    </source>
</evidence>
<dbReference type="PROSITE" id="PS51155">
    <property type="entry name" value="CHIT_BIND_RR_2"/>
    <property type="match status" value="1"/>
</dbReference>
<reference evidence="5" key="1">
    <citation type="submission" date="2022-01" db="EMBL/GenBank/DDBJ databases">
        <authorList>
            <person name="King R."/>
        </authorList>
    </citation>
    <scope>NUCLEOTIDE SEQUENCE</scope>
</reference>
<keyword evidence="1 2" id="KW-0193">Cuticle</keyword>
<feature type="signal peptide" evidence="4">
    <location>
        <begin position="1"/>
        <end position="16"/>
    </location>
</feature>
<evidence type="ECO:0000313" key="5">
    <source>
        <dbReference type="EMBL" id="CAG9858865.1"/>
    </source>
</evidence>
<evidence type="ECO:0000313" key="6">
    <source>
        <dbReference type="Proteomes" id="UP001153712"/>
    </source>
</evidence>
<keyword evidence="6" id="KW-1185">Reference proteome</keyword>
<evidence type="ECO:0000256" key="4">
    <source>
        <dbReference type="SAM" id="SignalP"/>
    </source>
</evidence>
<gene>
    <name evidence="5" type="ORF">PHYEVI_LOCUS5252</name>
</gene>
<evidence type="ECO:0000256" key="3">
    <source>
        <dbReference type="SAM" id="MobiDB-lite"/>
    </source>
</evidence>
<protein>
    <submittedName>
        <fullName evidence="5">Uncharacterized protein</fullName>
    </submittedName>
</protein>
<organism evidence="5 6">
    <name type="scientific">Phyllotreta striolata</name>
    <name type="common">Striped flea beetle</name>
    <name type="synonym">Crioceris striolata</name>
    <dbReference type="NCBI Taxonomy" id="444603"/>
    <lineage>
        <taxon>Eukaryota</taxon>
        <taxon>Metazoa</taxon>
        <taxon>Ecdysozoa</taxon>
        <taxon>Arthropoda</taxon>
        <taxon>Hexapoda</taxon>
        <taxon>Insecta</taxon>
        <taxon>Pterygota</taxon>
        <taxon>Neoptera</taxon>
        <taxon>Endopterygota</taxon>
        <taxon>Coleoptera</taxon>
        <taxon>Polyphaga</taxon>
        <taxon>Cucujiformia</taxon>
        <taxon>Chrysomeloidea</taxon>
        <taxon>Chrysomelidae</taxon>
        <taxon>Galerucinae</taxon>
        <taxon>Alticini</taxon>
        <taxon>Phyllotreta</taxon>
    </lineage>
</organism>
<name>A0A9N9XNK6_PHYSR</name>
<dbReference type="PROSITE" id="PS00233">
    <property type="entry name" value="CHIT_BIND_RR_1"/>
    <property type="match status" value="1"/>
</dbReference>
<dbReference type="AlphaFoldDB" id="A0A9N9XNK6"/>
<dbReference type="InterPro" id="IPR000618">
    <property type="entry name" value="Insect_cuticle"/>
</dbReference>
<accession>A0A9N9XNK6</accession>
<dbReference type="PANTHER" id="PTHR10380">
    <property type="entry name" value="CUTICLE PROTEIN"/>
    <property type="match status" value="1"/>
</dbReference>
<keyword evidence="4" id="KW-0732">Signal</keyword>
<dbReference type="GO" id="GO:0062129">
    <property type="term" value="C:chitin-based extracellular matrix"/>
    <property type="evidence" value="ECO:0007669"/>
    <property type="project" value="TreeGrafter"/>
</dbReference>
<dbReference type="PANTHER" id="PTHR10380:SF173">
    <property type="entry name" value="CUTICULAR PROTEIN 47EF, ISOFORM C-RELATED"/>
    <property type="match status" value="1"/>
</dbReference>
<dbReference type="InterPro" id="IPR050468">
    <property type="entry name" value="Cuticle_Struct_Prot"/>
</dbReference>
<dbReference type="EMBL" id="OU900095">
    <property type="protein sequence ID" value="CAG9858865.1"/>
    <property type="molecule type" value="Genomic_DNA"/>
</dbReference>
<feature type="chain" id="PRO_5040116040" evidence="4">
    <location>
        <begin position="17"/>
        <end position="137"/>
    </location>
</feature>
<dbReference type="OrthoDB" id="6372059at2759"/>
<dbReference type="InterPro" id="IPR031311">
    <property type="entry name" value="CHIT_BIND_RR_consensus"/>
</dbReference>
<feature type="region of interest" description="Disordered" evidence="3">
    <location>
        <begin position="97"/>
        <end position="116"/>
    </location>
</feature>
<dbReference type="GO" id="GO:0008010">
    <property type="term" value="F:structural constituent of chitin-based larval cuticle"/>
    <property type="evidence" value="ECO:0007669"/>
    <property type="project" value="TreeGrafter"/>
</dbReference>
<dbReference type="Pfam" id="PF00379">
    <property type="entry name" value="Chitin_bind_4"/>
    <property type="match status" value="1"/>
</dbReference>
<sequence>MKLIILALALIKMGHSFPQQPVSNEPIAIVKYENEGVNADGSYTWSLETANGIKAEERGIFKPGPNEDEGILEVSGMSEYTDNEGNPVRFSYIANENGFQPQGDHIPTPPPIPPAIQRSLDFLASHAPAQESEGSAL</sequence>